<evidence type="ECO:0000313" key="1">
    <source>
        <dbReference type="EMBL" id="KKL92418.1"/>
    </source>
</evidence>
<protein>
    <submittedName>
        <fullName evidence="1">Uncharacterized protein</fullName>
    </submittedName>
</protein>
<sequence>MRQEQCIDLLEPLSQRYKPDYTPEEREMIYNRFFWMTPEMFKKLRNLVLAKEYYRIPAVDEFTKMQMAHPDAFRRIKKTHEECDTCGGVGMRMFLQRRWDKKHLVPAARCT</sequence>
<gene>
    <name evidence="1" type="ORF">LCGC14_1884920</name>
</gene>
<organism evidence="1">
    <name type="scientific">marine sediment metagenome</name>
    <dbReference type="NCBI Taxonomy" id="412755"/>
    <lineage>
        <taxon>unclassified sequences</taxon>
        <taxon>metagenomes</taxon>
        <taxon>ecological metagenomes</taxon>
    </lineage>
</organism>
<accession>A0A0F9G194</accession>
<feature type="non-terminal residue" evidence="1">
    <location>
        <position position="111"/>
    </location>
</feature>
<proteinExistence type="predicted"/>
<name>A0A0F9G194_9ZZZZ</name>
<reference evidence="1" key="1">
    <citation type="journal article" date="2015" name="Nature">
        <title>Complex archaea that bridge the gap between prokaryotes and eukaryotes.</title>
        <authorList>
            <person name="Spang A."/>
            <person name="Saw J.H."/>
            <person name="Jorgensen S.L."/>
            <person name="Zaremba-Niedzwiedzka K."/>
            <person name="Martijn J."/>
            <person name="Lind A.E."/>
            <person name="van Eijk R."/>
            <person name="Schleper C."/>
            <person name="Guy L."/>
            <person name="Ettema T.J."/>
        </authorList>
    </citation>
    <scope>NUCLEOTIDE SEQUENCE</scope>
</reference>
<comment type="caution">
    <text evidence="1">The sequence shown here is derived from an EMBL/GenBank/DDBJ whole genome shotgun (WGS) entry which is preliminary data.</text>
</comment>
<dbReference type="AlphaFoldDB" id="A0A0F9G194"/>
<dbReference type="EMBL" id="LAZR01019469">
    <property type="protein sequence ID" value="KKL92418.1"/>
    <property type="molecule type" value="Genomic_DNA"/>
</dbReference>